<dbReference type="GO" id="GO:0022857">
    <property type="term" value="F:transmembrane transporter activity"/>
    <property type="evidence" value="ECO:0007669"/>
    <property type="project" value="InterPro"/>
</dbReference>
<dbReference type="GO" id="GO:0030313">
    <property type="term" value="C:cell envelope"/>
    <property type="evidence" value="ECO:0007669"/>
    <property type="project" value="UniProtKB-SubCell"/>
</dbReference>
<evidence type="ECO:0000256" key="3">
    <source>
        <dbReference type="ARBA" id="ARBA00023054"/>
    </source>
</evidence>
<sequence length="453" mass="48453">MTKKRKAGMWICAAVVISAAVGTVGYRFSAVTVHTETAGSGEVREMVEGTGTIKSGRTKAYYAQVSAAVQEFTGVEGASVQEGEKLVTYDISDLANAAGQAALAVEANEGAYKNAVQSDSRSSVIVKNSETSLDVLEQQIQDEKNFIAGLQETLAQAEEKAAEISSVQSALSMAADDQTRAALNEKLAGLQSGYDSLDVPGTSAQMSSHQTQLSLYMASWTQYQSEHSAADANRLNSGGKDQLQAASGAAKLQLQLAEEDLQKGTYGVIAEFNGILTDIAVEEGAMVMKGTRLFTLQDPSDCKVQLDVSKYVVGKLAAGQKATVYLADREYGGSVERISRTAEKDADKPQICVDIHMDQPDDKVYIGLEADVSILIDEDKDTLRIPAEALYTDDGSYCYVVSEGRIKRRNLVTGLTGEEYVQILEGLEAGEQVITDPVKASQEGDRAYGQNAD</sequence>
<keyword evidence="7" id="KW-1185">Reference proteome</keyword>
<gene>
    <name evidence="6" type="ORF">KTH89_20010</name>
</gene>
<protein>
    <submittedName>
        <fullName evidence="6">Efflux RND transporter periplasmic adaptor subunit</fullName>
    </submittedName>
</protein>
<comment type="caution">
    <text evidence="6">The sequence shown here is derived from an EMBL/GenBank/DDBJ whole genome shotgun (WGS) entry which is preliminary data.</text>
</comment>
<dbReference type="EMBL" id="JAHQCW010000043">
    <property type="protein sequence ID" value="MBU9738830.1"/>
    <property type="molecule type" value="Genomic_DNA"/>
</dbReference>
<comment type="similarity">
    <text evidence="2">Belongs to the membrane fusion protein (MFP) (TC 8.A.1) family.</text>
</comment>
<feature type="coiled-coil region" evidence="4">
    <location>
        <begin position="133"/>
        <end position="167"/>
    </location>
</feature>
<dbReference type="PANTHER" id="PTHR32347">
    <property type="entry name" value="EFFLUX SYSTEM COMPONENT YKNX-RELATED"/>
    <property type="match status" value="1"/>
</dbReference>
<dbReference type="SUPFAM" id="SSF111369">
    <property type="entry name" value="HlyD-like secretion proteins"/>
    <property type="match status" value="1"/>
</dbReference>
<accession>A0A949K0U2</accession>
<organism evidence="6 7">
    <name type="scientific">Diplocloster agilis</name>
    <dbReference type="NCBI Taxonomy" id="2850323"/>
    <lineage>
        <taxon>Bacteria</taxon>
        <taxon>Bacillati</taxon>
        <taxon>Bacillota</taxon>
        <taxon>Clostridia</taxon>
        <taxon>Lachnospirales</taxon>
        <taxon>Lachnospiraceae</taxon>
        <taxon>Diplocloster</taxon>
    </lineage>
</organism>
<feature type="domain" description="Multidrug resistance protein MdtA-like C-terminal permuted SH3" evidence="5">
    <location>
        <begin position="385"/>
        <end position="437"/>
    </location>
</feature>
<dbReference type="InterPro" id="IPR058627">
    <property type="entry name" value="MdtA-like_C"/>
</dbReference>
<dbReference type="InterPro" id="IPR050465">
    <property type="entry name" value="UPF0194_transport"/>
</dbReference>
<dbReference type="Gene3D" id="2.40.30.170">
    <property type="match status" value="1"/>
</dbReference>
<reference evidence="6" key="1">
    <citation type="submission" date="2021-06" db="EMBL/GenBank/DDBJ databases">
        <title>Description of novel taxa of the family Lachnospiraceae.</title>
        <authorList>
            <person name="Chaplin A.V."/>
            <person name="Sokolova S.R."/>
            <person name="Pikina A.P."/>
            <person name="Korzhanova M."/>
            <person name="Belova V."/>
            <person name="Korostin D."/>
            <person name="Efimov B.A."/>
        </authorList>
    </citation>
    <scope>NUCLEOTIDE SEQUENCE</scope>
    <source>
        <strain evidence="6">ASD5720</strain>
    </source>
</reference>
<evidence type="ECO:0000313" key="6">
    <source>
        <dbReference type="EMBL" id="MBU9738830.1"/>
    </source>
</evidence>
<dbReference type="Pfam" id="PF25967">
    <property type="entry name" value="RND-MFP_C"/>
    <property type="match status" value="1"/>
</dbReference>
<dbReference type="NCBIfam" id="TIGR01730">
    <property type="entry name" value="RND_mfp"/>
    <property type="match status" value="1"/>
</dbReference>
<comment type="subcellular location">
    <subcellularLocation>
        <location evidence="1">Cell envelope</location>
    </subcellularLocation>
</comment>
<proteinExistence type="inferred from homology"/>
<name>A0A949K0U2_9FIRM</name>
<evidence type="ECO:0000256" key="4">
    <source>
        <dbReference type="SAM" id="Coils"/>
    </source>
</evidence>
<dbReference type="RefSeq" id="WP_238722865.1">
    <property type="nucleotide sequence ID" value="NZ_JAHQCW010000043.1"/>
</dbReference>
<evidence type="ECO:0000259" key="5">
    <source>
        <dbReference type="Pfam" id="PF25967"/>
    </source>
</evidence>
<dbReference type="GO" id="GO:0016020">
    <property type="term" value="C:membrane"/>
    <property type="evidence" value="ECO:0007669"/>
    <property type="project" value="InterPro"/>
</dbReference>
<dbReference type="Gene3D" id="2.40.420.20">
    <property type="match status" value="1"/>
</dbReference>
<dbReference type="PANTHER" id="PTHR32347:SF14">
    <property type="entry name" value="EFFLUX SYSTEM COMPONENT YKNX-RELATED"/>
    <property type="match status" value="1"/>
</dbReference>
<dbReference type="Proteomes" id="UP000712157">
    <property type="component" value="Unassembled WGS sequence"/>
</dbReference>
<dbReference type="AlphaFoldDB" id="A0A949K0U2"/>
<evidence type="ECO:0000256" key="1">
    <source>
        <dbReference type="ARBA" id="ARBA00004196"/>
    </source>
</evidence>
<dbReference type="InterPro" id="IPR006143">
    <property type="entry name" value="RND_pump_MFP"/>
</dbReference>
<keyword evidence="3 4" id="KW-0175">Coiled coil</keyword>
<evidence type="ECO:0000256" key="2">
    <source>
        <dbReference type="ARBA" id="ARBA00009477"/>
    </source>
</evidence>
<evidence type="ECO:0000313" key="7">
    <source>
        <dbReference type="Proteomes" id="UP000712157"/>
    </source>
</evidence>